<gene>
    <name evidence="1" type="ORF">AVDCRST_MAG69-627</name>
</gene>
<protein>
    <submittedName>
        <fullName evidence="1">Uncharacterized protein</fullName>
    </submittedName>
</protein>
<accession>A0A6J4RYK9</accession>
<reference evidence="1" key="1">
    <citation type="submission" date="2020-02" db="EMBL/GenBank/DDBJ databases">
        <authorList>
            <person name="Meier V. D."/>
        </authorList>
    </citation>
    <scope>NUCLEOTIDE SEQUENCE</scope>
    <source>
        <strain evidence="1">AVDCRST_MAG69</strain>
    </source>
</reference>
<dbReference type="EMBL" id="CADCVP010000085">
    <property type="protein sequence ID" value="CAA9478594.1"/>
    <property type="molecule type" value="Genomic_DNA"/>
</dbReference>
<sequence length="142" mass="15252">MPSVLAPFSIPLRLLNDVRSIADSLAALPALIDELVTLSGRLGAMQEDLRGLREELLPLPASITQMGGELGGLRGDFASLPGTIDRLAVDLGEVLVNVRPMDTDLSKVETAVRALGPQLASIRDELDRLREDLSRLPFIGKS</sequence>
<organism evidence="1">
    <name type="scientific">uncultured Solirubrobacteraceae bacterium</name>
    <dbReference type="NCBI Taxonomy" id="1162706"/>
    <lineage>
        <taxon>Bacteria</taxon>
        <taxon>Bacillati</taxon>
        <taxon>Actinomycetota</taxon>
        <taxon>Thermoleophilia</taxon>
        <taxon>Solirubrobacterales</taxon>
        <taxon>Solirubrobacteraceae</taxon>
        <taxon>environmental samples</taxon>
    </lineage>
</organism>
<name>A0A6J4RYK9_9ACTN</name>
<evidence type="ECO:0000313" key="1">
    <source>
        <dbReference type="EMBL" id="CAA9478594.1"/>
    </source>
</evidence>
<dbReference type="AlphaFoldDB" id="A0A6J4RYK9"/>
<proteinExistence type="predicted"/>